<evidence type="ECO:0000313" key="3">
    <source>
        <dbReference type="EMBL" id="CAF1258129.1"/>
    </source>
</evidence>
<sequence>MMDRDLHCRNILLKAQDRLSDNDRKKLYFLVGNIIPRALLDDQSTTGTLNLLEALFDRVKISVQDCSFLIDVFETIGCSDVANLLREGYQRTPPATTVSTGYASAVTNTTNWRDLKGYRKLQNIFDISELEYKLIYFGIGYCKKLKDHNLRNNERTVAQINHYDTQALITALHTCLNQWLETLSDNDTSESLIFGLARYESTLLYSPTNSYINYFKDAYDLSDLSLDDSDDDGTLYSLM</sequence>
<dbReference type="EMBL" id="CAJOBC010017513">
    <property type="protein sequence ID" value="CAF4033078.1"/>
    <property type="molecule type" value="Genomic_DNA"/>
</dbReference>
<comment type="caution">
    <text evidence="3">The sequence shown here is derived from an EMBL/GenBank/DDBJ whole genome shotgun (WGS) entry which is preliminary data.</text>
</comment>
<name>A0A815ANL3_9BILA</name>
<dbReference type="PROSITE" id="PS50168">
    <property type="entry name" value="DED"/>
    <property type="match status" value="1"/>
</dbReference>
<reference evidence="3" key="1">
    <citation type="submission" date="2021-02" db="EMBL/GenBank/DDBJ databases">
        <authorList>
            <person name="Nowell W R."/>
        </authorList>
    </citation>
    <scope>NUCLEOTIDE SEQUENCE</scope>
</reference>
<proteinExistence type="predicted"/>
<dbReference type="EMBL" id="CAJNOK010009342">
    <property type="protein sequence ID" value="CAF1087076.1"/>
    <property type="molecule type" value="Genomic_DNA"/>
</dbReference>
<dbReference type="InterPro" id="IPR011029">
    <property type="entry name" value="DEATH-like_dom_sf"/>
</dbReference>
<evidence type="ECO:0000313" key="2">
    <source>
        <dbReference type="EMBL" id="CAF1087076.1"/>
    </source>
</evidence>
<organism evidence="3 6">
    <name type="scientific">Didymodactylos carnosus</name>
    <dbReference type="NCBI Taxonomy" id="1234261"/>
    <lineage>
        <taxon>Eukaryota</taxon>
        <taxon>Metazoa</taxon>
        <taxon>Spiralia</taxon>
        <taxon>Gnathifera</taxon>
        <taxon>Rotifera</taxon>
        <taxon>Eurotatoria</taxon>
        <taxon>Bdelloidea</taxon>
        <taxon>Philodinida</taxon>
        <taxon>Philodinidae</taxon>
        <taxon>Didymodactylos</taxon>
    </lineage>
</organism>
<evidence type="ECO:0000313" key="5">
    <source>
        <dbReference type="EMBL" id="CAF4033078.1"/>
    </source>
</evidence>
<gene>
    <name evidence="3" type="ORF">GPM918_LOCUS26467</name>
    <name evidence="2" type="ORF">OVA965_LOCUS18651</name>
    <name evidence="5" type="ORF">SRO942_LOCUS26626</name>
    <name evidence="4" type="ORF">TMI583_LOCUS18665</name>
</gene>
<evidence type="ECO:0000259" key="1">
    <source>
        <dbReference type="PROSITE" id="PS50168"/>
    </source>
</evidence>
<feature type="domain" description="DED" evidence="1">
    <location>
        <begin position="7"/>
        <end position="87"/>
    </location>
</feature>
<dbReference type="Proteomes" id="UP000681722">
    <property type="component" value="Unassembled WGS sequence"/>
</dbReference>
<accession>A0A815ANL3</accession>
<dbReference type="Proteomes" id="UP000677228">
    <property type="component" value="Unassembled WGS sequence"/>
</dbReference>
<dbReference type="SUPFAM" id="SSF47986">
    <property type="entry name" value="DEATH domain"/>
    <property type="match status" value="1"/>
</dbReference>
<dbReference type="EMBL" id="CAJOBA010009360">
    <property type="protein sequence ID" value="CAF3849405.1"/>
    <property type="molecule type" value="Genomic_DNA"/>
</dbReference>
<dbReference type="EMBL" id="CAJNOQ010010677">
    <property type="protein sequence ID" value="CAF1258129.1"/>
    <property type="molecule type" value="Genomic_DNA"/>
</dbReference>
<dbReference type="InterPro" id="IPR001875">
    <property type="entry name" value="DED_dom"/>
</dbReference>
<dbReference type="Proteomes" id="UP000682733">
    <property type="component" value="Unassembled WGS sequence"/>
</dbReference>
<dbReference type="Gene3D" id="1.10.533.10">
    <property type="entry name" value="Death Domain, Fas"/>
    <property type="match status" value="1"/>
</dbReference>
<evidence type="ECO:0000313" key="6">
    <source>
        <dbReference type="Proteomes" id="UP000663829"/>
    </source>
</evidence>
<dbReference type="Proteomes" id="UP000663829">
    <property type="component" value="Unassembled WGS sequence"/>
</dbReference>
<dbReference type="GO" id="GO:0042981">
    <property type="term" value="P:regulation of apoptotic process"/>
    <property type="evidence" value="ECO:0007669"/>
    <property type="project" value="InterPro"/>
</dbReference>
<evidence type="ECO:0000313" key="4">
    <source>
        <dbReference type="EMBL" id="CAF3849405.1"/>
    </source>
</evidence>
<protein>
    <recommendedName>
        <fullName evidence="1">DED domain-containing protein</fullName>
    </recommendedName>
</protein>
<dbReference type="AlphaFoldDB" id="A0A815ANL3"/>
<dbReference type="OrthoDB" id="10037630at2759"/>
<keyword evidence="6" id="KW-1185">Reference proteome</keyword>